<dbReference type="PANTHER" id="PTHR43566:SF2">
    <property type="entry name" value="DUF4143 DOMAIN-CONTAINING PROTEIN"/>
    <property type="match status" value="1"/>
</dbReference>
<proteinExistence type="predicted"/>
<name>A0A382BKF3_9ZZZZ</name>
<dbReference type="PANTHER" id="PTHR43566">
    <property type="entry name" value="CONSERVED PROTEIN"/>
    <property type="match status" value="1"/>
</dbReference>
<reference evidence="3" key="1">
    <citation type="submission" date="2018-05" db="EMBL/GenBank/DDBJ databases">
        <authorList>
            <person name="Lanie J.A."/>
            <person name="Ng W.-L."/>
            <person name="Kazmierczak K.M."/>
            <person name="Andrzejewski T.M."/>
            <person name="Davidsen T.M."/>
            <person name="Wayne K.J."/>
            <person name="Tettelin H."/>
            <person name="Glass J.I."/>
            <person name="Rusch D."/>
            <person name="Podicherti R."/>
            <person name="Tsui H.-C.T."/>
            <person name="Winkler M.E."/>
        </authorList>
    </citation>
    <scope>NUCLEOTIDE SEQUENCE</scope>
</reference>
<feature type="domain" description="DUF4143" evidence="2">
    <location>
        <begin position="163"/>
        <end position="320"/>
    </location>
</feature>
<protein>
    <recommendedName>
        <fullName evidence="4">AAA+ ATPase domain-containing protein</fullName>
    </recommendedName>
</protein>
<dbReference type="Pfam" id="PF13173">
    <property type="entry name" value="AAA_14"/>
    <property type="match status" value="1"/>
</dbReference>
<accession>A0A382BKF3</accession>
<sequence length="371" mass="42081">VLLGARQVGKTTLALGISEFVQKEIVYLDLELDSDLAKLADAEAFLSRFENKLLIIDEVQRQPDMFRLLRSLVDRRKRAGEQACQFLLLGSASRDLIQHSSETLAGRVRFLELTPFSVSELDREGAYDLERHWLRGGFPDSYLASSNADSWSWRSDFISSYIERDIPFMGPHISAATMRRLWSMLAHNNAQQVNYSKLGESLGVSYKTIKSYIDTLTDFYMVRQLQPWSGNTKKRLVKAPKLYLRDSGLGLRFLMISDFESLLGNPVIGAAWEGYVVENILSELSDMWRFSFYRTSAQSEADLVLEGPGKQVFAIEIKRSSSPTVSKGFHYACHEVKATHKVVIYPGNENFPLPNSVEAMSLKSFLKILPR</sequence>
<dbReference type="InterPro" id="IPR025420">
    <property type="entry name" value="DUF4143"/>
</dbReference>
<dbReference type="SUPFAM" id="SSF52540">
    <property type="entry name" value="P-loop containing nucleoside triphosphate hydrolases"/>
    <property type="match status" value="1"/>
</dbReference>
<dbReference type="InterPro" id="IPR041682">
    <property type="entry name" value="AAA_14"/>
</dbReference>
<dbReference type="Pfam" id="PF13635">
    <property type="entry name" value="DUF4143"/>
    <property type="match status" value="1"/>
</dbReference>
<dbReference type="AlphaFoldDB" id="A0A382BKF3"/>
<evidence type="ECO:0000259" key="1">
    <source>
        <dbReference type="Pfam" id="PF13173"/>
    </source>
</evidence>
<evidence type="ECO:0000313" key="3">
    <source>
        <dbReference type="EMBL" id="SVB13667.1"/>
    </source>
</evidence>
<dbReference type="EMBL" id="UINC01029993">
    <property type="protein sequence ID" value="SVB13667.1"/>
    <property type="molecule type" value="Genomic_DNA"/>
</dbReference>
<gene>
    <name evidence="3" type="ORF">METZ01_LOCUS166521</name>
</gene>
<evidence type="ECO:0008006" key="4">
    <source>
        <dbReference type="Google" id="ProtNLM"/>
    </source>
</evidence>
<evidence type="ECO:0000259" key="2">
    <source>
        <dbReference type="Pfam" id="PF13635"/>
    </source>
</evidence>
<feature type="domain" description="AAA" evidence="1">
    <location>
        <begin position="1"/>
        <end position="121"/>
    </location>
</feature>
<dbReference type="InterPro" id="IPR027417">
    <property type="entry name" value="P-loop_NTPase"/>
</dbReference>
<organism evidence="3">
    <name type="scientific">marine metagenome</name>
    <dbReference type="NCBI Taxonomy" id="408172"/>
    <lineage>
        <taxon>unclassified sequences</taxon>
        <taxon>metagenomes</taxon>
        <taxon>ecological metagenomes</taxon>
    </lineage>
</organism>
<feature type="non-terminal residue" evidence="3">
    <location>
        <position position="1"/>
    </location>
</feature>